<organism evidence="1 2">
    <name type="scientific">Aphis glycines</name>
    <name type="common">Soybean aphid</name>
    <dbReference type="NCBI Taxonomy" id="307491"/>
    <lineage>
        <taxon>Eukaryota</taxon>
        <taxon>Metazoa</taxon>
        <taxon>Ecdysozoa</taxon>
        <taxon>Arthropoda</taxon>
        <taxon>Hexapoda</taxon>
        <taxon>Insecta</taxon>
        <taxon>Pterygota</taxon>
        <taxon>Neoptera</taxon>
        <taxon>Paraneoptera</taxon>
        <taxon>Hemiptera</taxon>
        <taxon>Sternorrhyncha</taxon>
        <taxon>Aphidomorpha</taxon>
        <taxon>Aphidoidea</taxon>
        <taxon>Aphididae</taxon>
        <taxon>Aphidini</taxon>
        <taxon>Aphis</taxon>
        <taxon>Aphis</taxon>
    </lineage>
</organism>
<dbReference type="Proteomes" id="UP000475862">
    <property type="component" value="Unassembled WGS sequence"/>
</dbReference>
<dbReference type="AlphaFoldDB" id="A0A6G0TV90"/>
<evidence type="ECO:0000313" key="1">
    <source>
        <dbReference type="EMBL" id="KAE9539490.1"/>
    </source>
</evidence>
<name>A0A6G0TV90_APHGL</name>
<comment type="caution">
    <text evidence="1">The sequence shown here is derived from an EMBL/GenBank/DDBJ whole genome shotgun (WGS) entry which is preliminary data.</text>
</comment>
<evidence type="ECO:0000313" key="2">
    <source>
        <dbReference type="Proteomes" id="UP000475862"/>
    </source>
</evidence>
<keyword evidence="2" id="KW-1185">Reference proteome</keyword>
<gene>
    <name evidence="1" type="ORF">AGLY_004742</name>
</gene>
<dbReference type="EMBL" id="VYZN01000014">
    <property type="protein sequence ID" value="KAE9539490.1"/>
    <property type="molecule type" value="Genomic_DNA"/>
</dbReference>
<sequence>MLQFRTLRVILDGKYRDQKKKFTSITSDRKMGIFMKTEFLIKSNFLYGYKSKTYHCKYLKFSPNVYISVIYVRLNFQNIFKTTEIFGLSNFLSIVLQIAREIEKTRSLILGKMLGAQNTKFHSPLVILIVVEDLNCFLLLKLLWDEQNCVVAFNSEAANLDPPGNDTAFRTFFLDCKRTDDLINRRLTIIDLKYVLLFIPENPLVISTALALKSNVILEITVAIHSRITSGLRSIDFKMGGNNFDLNTSHETKLINTLYLLAIFMSVDDIDLSKYDSMTRVKLIKHASDLDTIITLTKSLKYDCDFRS</sequence>
<proteinExistence type="predicted"/>
<accession>A0A6G0TV90</accession>
<reference evidence="1 2" key="1">
    <citation type="submission" date="2019-08" db="EMBL/GenBank/DDBJ databases">
        <title>The genome of the soybean aphid Biotype 1, its phylome, world population structure and adaptation to the North American continent.</title>
        <authorList>
            <person name="Giordano R."/>
            <person name="Donthu R.K."/>
            <person name="Hernandez A.G."/>
            <person name="Wright C.L."/>
            <person name="Zimin A.V."/>
        </authorList>
    </citation>
    <scope>NUCLEOTIDE SEQUENCE [LARGE SCALE GENOMIC DNA]</scope>
    <source>
        <tissue evidence="1">Whole aphids</tissue>
    </source>
</reference>
<protein>
    <submittedName>
        <fullName evidence="1">Uncharacterized protein</fullName>
    </submittedName>
</protein>